<protein>
    <submittedName>
        <fullName evidence="3">Multiple sugar transport system substrate-binding protein</fullName>
    </submittedName>
</protein>
<dbReference type="SUPFAM" id="SSF53850">
    <property type="entry name" value="Periplasmic binding protein-like II"/>
    <property type="match status" value="1"/>
</dbReference>
<dbReference type="InterPro" id="IPR006311">
    <property type="entry name" value="TAT_signal"/>
</dbReference>
<gene>
    <name evidence="3" type="ORF">SAMN05428998_11387</name>
</gene>
<dbReference type="PANTHER" id="PTHR43649">
    <property type="entry name" value="ARABINOSE-BINDING PROTEIN-RELATED"/>
    <property type="match status" value="1"/>
</dbReference>
<proteinExistence type="inferred from homology"/>
<reference evidence="3 4" key="1">
    <citation type="submission" date="2017-04" db="EMBL/GenBank/DDBJ databases">
        <authorList>
            <person name="Afonso C.L."/>
            <person name="Miller P.J."/>
            <person name="Scott M.A."/>
            <person name="Spackman E."/>
            <person name="Goraichik I."/>
            <person name="Dimitrov K.M."/>
            <person name="Suarez D.L."/>
            <person name="Swayne D.E."/>
        </authorList>
    </citation>
    <scope>NUCLEOTIDE SEQUENCE [LARGE SCALE GENOMIC DNA]</scope>
    <source>
        <strain evidence="3 4">USBA 355</strain>
    </source>
</reference>
<evidence type="ECO:0000313" key="4">
    <source>
        <dbReference type="Proteomes" id="UP000192917"/>
    </source>
</evidence>
<accession>A0A1Y6C1P4</accession>
<dbReference type="RefSeq" id="WP_085123764.1">
    <property type="nucleotide sequence ID" value="NZ_FWZX01000013.1"/>
</dbReference>
<evidence type="ECO:0000256" key="2">
    <source>
        <dbReference type="ARBA" id="ARBA00008520"/>
    </source>
</evidence>
<dbReference type="CDD" id="cd13585">
    <property type="entry name" value="PBP2_TMBP_like"/>
    <property type="match status" value="1"/>
</dbReference>
<comment type="similarity">
    <text evidence="2">Belongs to the bacterial solute-binding protein 1 family.</text>
</comment>
<dbReference type="InterPro" id="IPR006059">
    <property type="entry name" value="SBP"/>
</dbReference>
<dbReference type="Pfam" id="PF01547">
    <property type="entry name" value="SBP_bac_1"/>
    <property type="match status" value="1"/>
</dbReference>
<dbReference type="Gene3D" id="3.40.190.10">
    <property type="entry name" value="Periplasmic binding protein-like II"/>
    <property type="match status" value="1"/>
</dbReference>
<name>A0A1Y6C1P4_9PROT</name>
<dbReference type="InterPro" id="IPR050490">
    <property type="entry name" value="Bact_solute-bd_prot1"/>
</dbReference>
<organism evidence="3 4">
    <name type="scientific">Tistlia consotensis USBA 355</name>
    <dbReference type="NCBI Taxonomy" id="560819"/>
    <lineage>
        <taxon>Bacteria</taxon>
        <taxon>Pseudomonadati</taxon>
        <taxon>Pseudomonadota</taxon>
        <taxon>Alphaproteobacteria</taxon>
        <taxon>Rhodospirillales</taxon>
        <taxon>Rhodovibrionaceae</taxon>
        <taxon>Tistlia</taxon>
    </lineage>
</organism>
<dbReference type="STRING" id="560819.SAMN05428998_11387"/>
<keyword evidence="4" id="KW-1185">Reference proteome</keyword>
<dbReference type="PROSITE" id="PS51318">
    <property type="entry name" value="TAT"/>
    <property type="match status" value="1"/>
</dbReference>
<keyword evidence="3" id="KW-0762">Sugar transport</keyword>
<dbReference type="EMBL" id="FWZX01000013">
    <property type="protein sequence ID" value="SMF38915.1"/>
    <property type="molecule type" value="Genomic_DNA"/>
</dbReference>
<dbReference type="PANTHER" id="PTHR43649:SF12">
    <property type="entry name" value="DIACETYLCHITOBIOSE BINDING PROTEIN DASA"/>
    <property type="match status" value="1"/>
</dbReference>
<dbReference type="Proteomes" id="UP000192917">
    <property type="component" value="Unassembled WGS sequence"/>
</dbReference>
<keyword evidence="3" id="KW-0813">Transport</keyword>
<sequence>MTNDSRFGQQAAGRTQSRRGVLKMMGGTALGLGSLALRPRGARAATRNLRFWTSQTAPAQMAAWTEIFNAFQAEHPDVSVSVEKYSDDTLWQSLSAAYAADDTPDLVSYVQAYTVATLQSDGLVVPMDDVIKAVGEDDFFPAARDIYKQNGSYFAATLNNQTSSNLWYRTDLFEAAGLEPPRYWDELLAAAKKLTKGDIYGNTLPYGRTSMADTMMVMFVRQSGGHIVHPDLSVAFDSPETVAALEFLKEIYQYAPPGAASYSWGETVNAFITGRTACAPYTGRPIYLIHDKNPALEGKFHRVPYPHRRDGVAAYDSPFNSLFIPSKSHNVELAKQLAIWLFRKDNQIKVLHTAPGHNLPVLKSVATSKAFFDNPLIQAHKGDVEGMIETTSQSTNLVQEGPGFPYNLKAGSIINSHVLSETLQSVVVDGVSPKQAASQGADKIAKVMKD</sequence>
<evidence type="ECO:0000313" key="3">
    <source>
        <dbReference type="EMBL" id="SMF38915.1"/>
    </source>
</evidence>
<comment type="subcellular location">
    <subcellularLocation>
        <location evidence="1">Periplasm</location>
    </subcellularLocation>
</comment>
<dbReference type="GO" id="GO:0042597">
    <property type="term" value="C:periplasmic space"/>
    <property type="evidence" value="ECO:0007669"/>
    <property type="project" value="UniProtKB-SubCell"/>
</dbReference>
<evidence type="ECO:0000256" key="1">
    <source>
        <dbReference type="ARBA" id="ARBA00004418"/>
    </source>
</evidence>
<dbReference type="AlphaFoldDB" id="A0A1Y6C1P4"/>